<protein>
    <submittedName>
        <fullName evidence="1">HD domain-containing protein</fullName>
    </submittedName>
</protein>
<name>A0ACD5HNM7_9PROT</name>
<dbReference type="EMBL" id="CP127527">
    <property type="protein sequence ID" value="XRI76725.1"/>
    <property type="molecule type" value="Genomic_DNA"/>
</dbReference>
<evidence type="ECO:0000313" key="2">
    <source>
        <dbReference type="Proteomes" id="UP000271650"/>
    </source>
</evidence>
<reference evidence="1 2" key="1">
    <citation type="journal article" date="2019" name="Int. J. Syst. Evol. Microbiol.">
        <title>Acidithiobacillus sulfuriphilus sp. nov.: an extremely acidophilic sulfur-oxidizing chemolithotroph isolated from a neutral pH environment.</title>
        <authorList>
            <person name="Falagan C."/>
            <person name="Moya-Beltran A."/>
            <person name="Castro M."/>
            <person name="Quatrini R."/>
            <person name="Johnson D.B."/>
        </authorList>
    </citation>
    <scope>NUCLEOTIDE SEQUENCE [LARGE SCALE GENOMIC DNA]</scope>
    <source>
        <strain evidence="1 2">CJ-2</strain>
    </source>
</reference>
<accession>A0ACD5HNM7</accession>
<organism evidence="1 2">
    <name type="scientific">Acidithiobacillus sulfuriphilus</name>
    <dbReference type="NCBI Taxonomy" id="1867749"/>
    <lineage>
        <taxon>Bacteria</taxon>
        <taxon>Pseudomonadati</taxon>
        <taxon>Pseudomonadota</taxon>
        <taxon>Acidithiobacillia</taxon>
        <taxon>Acidithiobacillales</taxon>
        <taxon>Acidithiobacillaceae</taxon>
        <taxon>Acidithiobacillus</taxon>
    </lineage>
</organism>
<gene>
    <name evidence="1" type="ORF">EC580_012305</name>
</gene>
<proteinExistence type="predicted"/>
<dbReference type="Proteomes" id="UP000271650">
    <property type="component" value="Chromosome"/>
</dbReference>
<sequence length="451" mass="48577">MALAALKLPAALAAVLQAVERAGGRTLVVGGAVRDALLGRPPEDWDVEVYGLSETRLAECLAPFGVHRVGARLAVFVAAGAEFALPQGSGQGVDPHLPWAEAARRRDFTVNAMAWDARTETLLDAWGGQEDLRAGRLRMVDARSFADDPLRVLRAARFAGQLGFAIHPLTASRCRRLGPQLGQVAGERVRKEWEAILLRGVDLPRSWDALQETGAIVLFPELRALQGVPQRPDAHPEGDVWIHTGRVLAAAGRLRRDQRERDLVLMLAALLHDLGKAVVTRRDAQGRWRALGHEQSLVPAQSFLDRWFPGPTLTRQVLPLLRWHGAPHALARDDAGTAAYGRLALRVPDRSLLLDLALADAQGAGAEGMPPALQKAREIWSALGVLDALPAPWLRGGDLMALGIPPGPVLGKALQLALELQISGAYADGDAILAVLQRRWAGSSRPDGHAC</sequence>
<evidence type="ECO:0000313" key="1">
    <source>
        <dbReference type="EMBL" id="XRI76725.1"/>
    </source>
</evidence>
<keyword evidence="2" id="KW-1185">Reference proteome</keyword>